<dbReference type="SUPFAM" id="SSF53850">
    <property type="entry name" value="Periplasmic binding protein-like II"/>
    <property type="match status" value="1"/>
</dbReference>
<keyword evidence="5" id="KW-0804">Transcription</keyword>
<proteinExistence type="inferred from homology"/>
<evidence type="ECO:0000256" key="4">
    <source>
        <dbReference type="ARBA" id="ARBA00023125"/>
    </source>
</evidence>
<dbReference type="InterPro" id="IPR036390">
    <property type="entry name" value="WH_DNA-bd_sf"/>
</dbReference>
<dbReference type="Gene3D" id="3.40.190.10">
    <property type="entry name" value="Periplasmic binding protein-like II"/>
    <property type="match status" value="2"/>
</dbReference>
<name>A0ABR9CMG4_9HYPH</name>
<dbReference type="InterPro" id="IPR037402">
    <property type="entry name" value="YidZ_PBP2"/>
</dbReference>
<evidence type="ECO:0000259" key="6">
    <source>
        <dbReference type="PROSITE" id="PS50931"/>
    </source>
</evidence>
<dbReference type="InterPro" id="IPR036388">
    <property type="entry name" value="WH-like_DNA-bd_sf"/>
</dbReference>
<keyword evidence="8" id="KW-1185">Reference proteome</keyword>
<keyword evidence="2" id="KW-0536">Nodulation</keyword>
<evidence type="ECO:0000313" key="8">
    <source>
        <dbReference type="Proteomes" id="UP000632063"/>
    </source>
</evidence>
<dbReference type="Gene3D" id="1.10.10.10">
    <property type="entry name" value="Winged helix-like DNA-binding domain superfamily/Winged helix DNA-binding domain"/>
    <property type="match status" value="1"/>
</dbReference>
<dbReference type="PRINTS" id="PR00039">
    <property type="entry name" value="HTHLYSR"/>
</dbReference>
<dbReference type="Pfam" id="PF03466">
    <property type="entry name" value="LysR_substrate"/>
    <property type="match status" value="1"/>
</dbReference>
<comment type="caution">
    <text evidence="7">The sequence shown here is derived from an EMBL/GenBank/DDBJ whole genome shotgun (WGS) entry which is preliminary data.</text>
</comment>
<comment type="similarity">
    <text evidence="1">Belongs to the LysR transcriptional regulatory family.</text>
</comment>
<dbReference type="Pfam" id="PF00126">
    <property type="entry name" value="HTH_1"/>
    <property type="match status" value="1"/>
</dbReference>
<dbReference type="CDD" id="cd08417">
    <property type="entry name" value="PBP2_Nitroaromatics_like"/>
    <property type="match status" value="1"/>
</dbReference>
<accession>A0ABR9CMG4</accession>
<keyword evidence="3" id="KW-0805">Transcription regulation</keyword>
<evidence type="ECO:0000256" key="5">
    <source>
        <dbReference type="ARBA" id="ARBA00023163"/>
    </source>
</evidence>
<reference evidence="8" key="1">
    <citation type="submission" date="2020-09" db="EMBL/GenBank/DDBJ databases">
        <title>The genome sequence of strain Labrenzia suaedae 4C16A.</title>
        <authorList>
            <person name="Liu Y."/>
        </authorList>
    </citation>
    <scope>NUCLEOTIDE SEQUENCE [LARGE SCALE GENOMIC DNA]</scope>
    <source>
        <strain evidence="8">4C16A</strain>
    </source>
</reference>
<dbReference type="EMBL" id="JACYXI010000005">
    <property type="protein sequence ID" value="MBD8891918.1"/>
    <property type="molecule type" value="Genomic_DNA"/>
</dbReference>
<dbReference type="SUPFAM" id="SSF46785">
    <property type="entry name" value="Winged helix' DNA-binding domain"/>
    <property type="match status" value="1"/>
</dbReference>
<gene>
    <name evidence="7" type="ORF">IG616_10185</name>
</gene>
<dbReference type="PANTHER" id="PTHR30118:SF15">
    <property type="entry name" value="TRANSCRIPTIONAL REGULATORY PROTEIN"/>
    <property type="match status" value="1"/>
</dbReference>
<organism evidence="7 8">
    <name type="scientific">Roseibium litorale</name>
    <dbReference type="NCBI Taxonomy" id="2803841"/>
    <lineage>
        <taxon>Bacteria</taxon>
        <taxon>Pseudomonadati</taxon>
        <taxon>Pseudomonadota</taxon>
        <taxon>Alphaproteobacteria</taxon>
        <taxon>Hyphomicrobiales</taxon>
        <taxon>Stappiaceae</taxon>
        <taxon>Roseibium</taxon>
    </lineage>
</organism>
<evidence type="ECO:0000256" key="1">
    <source>
        <dbReference type="ARBA" id="ARBA00009437"/>
    </source>
</evidence>
<dbReference type="InterPro" id="IPR000847">
    <property type="entry name" value="LysR_HTH_N"/>
</dbReference>
<evidence type="ECO:0000313" key="7">
    <source>
        <dbReference type="EMBL" id="MBD8891918.1"/>
    </source>
</evidence>
<evidence type="ECO:0000256" key="3">
    <source>
        <dbReference type="ARBA" id="ARBA00023015"/>
    </source>
</evidence>
<feature type="domain" description="HTH lysR-type" evidence="6">
    <location>
        <begin position="12"/>
        <end position="69"/>
    </location>
</feature>
<dbReference type="InterPro" id="IPR005119">
    <property type="entry name" value="LysR_subst-bd"/>
</dbReference>
<dbReference type="PROSITE" id="PS50931">
    <property type="entry name" value="HTH_LYSR"/>
    <property type="match status" value="1"/>
</dbReference>
<keyword evidence="4" id="KW-0238">DNA-binding</keyword>
<sequence>MLKIDMTDISTIDLNLLIAMEALLEEKNVSRAARRLSLGQPAMSHNLARLRRLLGDELLVRSAGGMVPTPKAVSLEVELRTTMRKIRMLFAEQMPFDPSTAQMSFRLGVTDSAEAILIPAVSALLLEKAPGVTLKLIPIDGADVADGLETGVFDLAIGTFAGGRSYHKQRVIYHEGYHTVFNAALVAIGEAMTLDDYRRYPMVVVEGPDGDAILDALGRLDVWPHIALRTSHLLTVPSIVSQAPMIAAVHTQVAERFAEHFDLSVRPLPEEIGLAPAKLMLMWHAASDKAPAHRFLRDLVVEGLRCLRGRKL</sequence>
<evidence type="ECO:0000256" key="2">
    <source>
        <dbReference type="ARBA" id="ARBA00022458"/>
    </source>
</evidence>
<dbReference type="InterPro" id="IPR050389">
    <property type="entry name" value="LysR-type_TF"/>
</dbReference>
<reference evidence="7 8" key="2">
    <citation type="journal article" date="2021" name="Int. J. Syst. Evol. Microbiol.">
        <title>Roseibium litorale sp. nov., isolated from a tidal flat sediment and proposal for the reclassification of Labrenzia polysiphoniae as Roseibium polysiphoniae comb. nov.</title>
        <authorList>
            <person name="Liu Y."/>
            <person name="Pei T."/>
            <person name="Du J."/>
            <person name="Chao M."/>
            <person name="Deng M.R."/>
            <person name="Zhu H."/>
        </authorList>
    </citation>
    <scope>NUCLEOTIDE SEQUENCE [LARGE SCALE GENOMIC DNA]</scope>
    <source>
        <strain evidence="7 8">4C16A</strain>
    </source>
</reference>
<protein>
    <submittedName>
        <fullName evidence="7">LysR family transcriptional regulator</fullName>
    </submittedName>
</protein>
<dbReference type="PANTHER" id="PTHR30118">
    <property type="entry name" value="HTH-TYPE TRANSCRIPTIONAL REGULATOR LEUO-RELATED"/>
    <property type="match status" value="1"/>
</dbReference>
<dbReference type="Proteomes" id="UP000632063">
    <property type="component" value="Unassembled WGS sequence"/>
</dbReference>